<gene>
    <name evidence="1" type="ORF">MLD38_039065</name>
</gene>
<reference evidence="2" key="1">
    <citation type="journal article" date="2023" name="Front. Plant Sci.">
        <title>Chromosomal-level genome assembly of Melastoma candidum provides insights into trichome evolution.</title>
        <authorList>
            <person name="Zhong Y."/>
            <person name="Wu W."/>
            <person name="Sun C."/>
            <person name="Zou P."/>
            <person name="Liu Y."/>
            <person name="Dai S."/>
            <person name="Zhou R."/>
        </authorList>
    </citation>
    <scope>NUCLEOTIDE SEQUENCE [LARGE SCALE GENOMIC DNA]</scope>
</reference>
<accession>A0ACB9L384</accession>
<name>A0ACB9L384_9MYRT</name>
<evidence type="ECO:0000313" key="1">
    <source>
        <dbReference type="EMBL" id="KAI4303433.1"/>
    </source>
</evidence>
<keyword evidence="2" id="KW-1185">Reference proteome</keyword>
<comment type="caution">
    <text evidence="1">The sequence shown here is derived from an EMBL/GenBank/DDBJ whole genome shotgun (WGS) entry which is preliminary data.</text>
</comment>
<sequence length="115" mass="12521">MGGTSSWERKRARVGVRVDRAGGEEEPQGRERWGEGNGEDKGGDGSGYSGGGAGMVAARNLSRGIDERMLKLRSYGRIAGKVHLLKYLKRSLSSEMNCTLTLNLSTKNFQDLVCQ</sequence>
<dbReference type="EMBL" id="CM042891">
    <property type="protein sequence ID" value="KAI4303433.1"/>
    <property type="molecule type" value="Genomic_DNA"/>
</dbReference>
<evidence type="ECO:0000313" key="2">
    <source>
        <dbReference type="Proteomes" id="UP001057402"/>
    </source>
</evidence>
<organism evidence="1 2">
    <name type="scientific">Melastoma candidum</name>
    <dbReference type="NCBI Taxonomy" id="119954"/>
    <lineage>
        <taxon>Eukaryota</taxon>
        <taxon>Viridiplantae</taxon>
        <taxon>Streptophyta</taxon>
        <taxon>Embryophyta</taxon>
        <taxon>Tracheophyta</taxon>
        <taxon>Spermatophyta</taxon>
        <taxon>Magnoliopsida</taxon>
        <taxon>eudicotyledons</taxon>
        <taxon>Gunneridae</taxon>
        <taxon>Pentapetalae</taxon>
        <taxon>rosids</taxon>
        <taxon>malvids</taxon>
        <taxon>Myrtales</taxon>
        <taxon>Melastomataceae</taxon>
        <taxon>Melastomatoideae</taxon>
        <taxon>Melastomateae</taxon>
        <taxon>Melastoma</taxon>
    </lineage>
</organism>
<protein>
    <submittedName>
        <fullName evidence="1">Uncharacterized protein</fullName>
    </submittedName>
</protein>
<dbReference type="Proteomes" id="UP001057402">
    <property type="component" value="Chromosome 12"/>
</dbReference>
<proteinExistence type="predicted"/>